<protein>
    <submittedName>
        <fullName evidence="1">Uncharacterized protein</fullName>
    </submittedName>
</protein>
<name>A0A0J5FRS4_9GAMM</name>
<evidence type="ECO:0000313" key="2">
    <source>
        <dbReference type="Proteomes" id="UP000036277"/>
    </source>
</evidence>
<dbReference type="EMBL" id="LFCV01000077">
    <property type="protein sequence ID" value="KMJ44794.1"/>
    <property type="molecule type" value="Genomic_DNA"/>
</dbReference>
<accession>A0A0J5FRS4</accession>
<dbReference type="PATRIC" id="fig|880157.4.peg.2656"/>
<proteinExistence type="predicted"/>
<dbReference type="Proteomes" id="UP000036277">
    <property type="component" value="Unassembled WGS sequence"/>
</dbReference>
<dbReference type="RefSeq" id="WP_047963684.1">
    <property type="nucleotide sequence ID" value="NZ_CAWMBG010000077.1"/>
</dbReference>
<comment type="caution">
    <text evidence="1">The sequence shown here is derived from an EMBL/GenBank/DDBJ whole genome shotgun (WGS) entry which is preliminary data.</text>
</comment>
<dbReference type="OrthoDB" id="6447399at2"/>
<evidence type="ECO:0000313" key="1">
    <source>
        <dbReference type="EMBL" id="KMJ44794.1"/>
    </source>
</evidence>
<keyword evidence="2" id="KW-1185">Reference proteome</keyword>
<dbReference type="AlphaFoldDB" id="A0A0J5FRS4"/>
<organism evidence="1 2">
    <name type="scientific">Xenorhabdus khoisanae</name>
    <dbReference type="NCBI Taxonomy" id="880157"/>
    <lineage>
        <taxon>Bacteria</taxon>
        <taxon>Pseudomonadati</taxon>
        <taxon>Pseudomonadota</taxon>
        <taxon>Gammaproteobacteria</taxon>
        <taxon>Enterobacterales</taxon>
        <taxon>Morganellaceae</taxon>
        <taxon>Xenorhabdus</taxon>
    </lineage>
</organism>
<reference evidence="1 2" key="1">
    <citation type="submission" date="2015-06" db="EMBL/GenBank/DDBJ databases">
        <title>Draft Whole-Genome Sequence of the Entomopathogenic Bacterium Xenorhabdus khoisanae.</title>
        <authorList>
            <person name="Naidoo S."/>
            <person name="Featherston J."/>
            <person name="Gray V.M."/>
        </authorList>
    </citation>
    <scope>NUCLEOTIDE SEQUENCE [LARGE SCALE GENOMIC DNA]</scope>
    <source>
        <strain evidence="1 2">MCB</strain>
    </source>
</reference>
<sequence>MGPIDGTYASHDENFSLTIINSDDRPGTFNGIFKAKDLSIGDLTYNNVTGEYRYVIQQPVFQIGFYAIIRPESTEYVITDHWNGVRTNDKSLLLSGLRTYITSAGSYDIHYFEKILFKMT</sequence>
<gene>
    <name evidence="1" type="ORF">AB204_12455</name>
</gene>